<evidence type="ECO:0000256" key="1">
    <source>
        <dbReference type="SAM" id="SignalP"/>
    </source>
</evidence>
<dbReference type="RefSeq" id="WP_281277002.1">
    <property type="nucleotide sequence ID" value="NZ_QGGH01000001.1"/>
</dbReference>
<dbReference type="AlphaFoldDB" id="A0A8E2WFQ2"/>
<evidence type="ECO:0008006" key="4">
    <source>
        <dbReference type="Google" id="ProtNLM"/>
    </source>
</evidence>
<accession>A0A8E2WFQ2</accession>
<dbReference type="PROSITE" id="PS51257">
    <property type="entry name" value="PROKAR_LIPOPROTEIN"/>
    <property type="match status" value="1"/>
</dbReference>
<dbReference type="Proteomes" id="UP000245631">
    <property type="component" value="Unassembled WGS sequence"/>
</dbReference>
<sequence length="43" mass="4462">MKPQIIAAAITMIALAACATAPDMSRREASNITNLAIVMGPHP</sequence>
<gene>
    <name evidence="2" type="ORF">C8D77_101278</name>
</gene>
<keyword evidence="1" id="KW-0732">Signal</keyword>
<dbReference type="EMBL" id="QGGH01000001">
    <property type="protein sequence ID" value="PWJ93599.1"/>
    <property type="molecule type" value="Genomic_DNA"/>
</dbReference>
<protein>
    <recommendedName>
        <fullName evidence="4">Lipoprotein</fullName>
    </recommendedName>
</protein>
<evidence type="ECO:0000313" key="2">
    <source>
        <dbReference type="EMBL" id="PWJ93599.1"/>
    </source>
</evidence>
<proteinExistence type="predicted"/>
<dbReference type="GeneID" id="80548259"/>
<organism evidence="2 3">
    <name type="scientific">Rhizobium loti</name>
    <name type="common">Mesorhizobium loti</name>
    <dbReference type="NCBI Taxonomy" id="381"/>
    <lineage>
        <taxon>Bacteria</taxon>
        <taxon>Pseudomonadati</taxon>
        <taxon>Pseudomonadota</taxon>
        <taxon>Alphaproteobacteria</taxon>
        <taxon>Hyphomicrobiales</taxon>
        <taxon>Phyllobacteriaceae</taxon>
        <taxon>Mesorhizobium</taxon>
    </lineage>
</organism>
<comment type="caution">
    <text evidence="2">The sequence shown here is derived from an EMBL/GenBank/DDBJ whole genome shotgun (WGS) entry which is preliminary data.</text>
</comment>
<reference evidence="2 3" key="1">
    <citation type="submission" date="2018-05" db="EMBL/GenBank/DDBJ databases">
        <title>Genomic Encyclopedia of Type Strains, Phase IV (KMG-IV): sequencing the most valuable type-strain genomes for metagenomic binning, comparative biology and taxonomic classification.</title>
        <authorList>
            <person name="Goeker M."/>
        </authorList>
    </citation>
    <scope>NUCLEOTIDE SEQUENCE [LARGE SCALE GENOMIC DNA]</scope>
    <source>
        <strain evidence="2 3">DSM 2626</strain>
    </source>
</reference>
<evidence type="ECO:0000313" key="3">
    <source>
        <dbReference type="Proteomes" id="UP000245631"/>
    </source>
</evidence>
<feature type="signal peptide" evidence="1">
    <location>
        <begin position="1"/>
        <end position="19"/>
    </location>
</feature>
<name>A0A8E2WFQ2_RHILI</name>
<feature type="chain" id="PRO_5034224105" description="Lipoprotein" evidence="1">
    <location>
        <begin position="20"/>
        <end position="43"/>
    </location>
</feature>